<dbReference type="EMBL" id="CP002580">
    <property type="protein sequence ID" value="AJK45587.1"/>
    <property type="molecule type" value="Genomic_DNA"/>
</dbReference>
<feature type="compositionally biased region" description="Low complexity" evidence="1">
    <location>
        <begin position="206"/>
        <end position="218"/>
    </location>
</feature>
<proteinExistence type="predicted"/>
<organism evidence="2 3">
    <name type="scientific">Burkholderia plantarii</name>
    <dbReference type="NCBI Taxonomy" id="41899"/>
    <lineage>
        <taxon>Bacteria</taxon>
        <taxon>Pseudomonadati</taxon>
        <taxon>Pseudomonadota</taxon>
        <taxon>Betaproteobacteria</taxon>
        <taxon>Burkholderiales</taxon>
        <taxon>Burkholderiaceae</taxon>
        <taxon>Burkholderia</taxon>
    </lineage>
</organism>
<dbReference type="Proteomes" id="UP000031838">
    <property type="component" value="Chromosome 1"/>
</dbReference>
<dbReference type="AlphaFoldDB" id="A0A0B6RJT8"/>
<protein>
    <submittedName>
        <fullName evidence="2">Uncharacterized protein</fullName>
    </submittedName>
</protein>
<evidence type="ECO:0000256" key="1">
    <source>
        <dbReference type="SAM" id="MobiDB-lite"/>
    </source>
</evidence>
<evidence type="ECO:0000313" key="3">
    <source>
        <dbReference type="Proteomes" id="UP000031838"/>
    </source>
</evidence>
<feature type="compositionally biased region" description="Low complexity" evidence="1">
    <location>
        <begin position="34"/>
        <end position="46"/>
    </location>
</feature>
<dbReference type="HOGENOM" id="CLU_110142_0_0_4"/>
<reference evidence="3" key="1">
    <citation type="submission" date="2011-03" db="EMBL/GenBank/DDBJ databases">
        <authorList>
            <person name="Voget S."/>
            <person name="Streit W.R."/>
            <person name="Jaeger K.E."/>
            <person name="Daniel R."/>
        </authorList>
    </citation>
    <scope>NUCLEOTIDE SEQUENCE [LARGE SCALE GENOMIC DNA]</scope>
    <source>
        <strain evidence="3">PG1</strain>
    </source>
</reference>
<gene>
    <name evidence="2" type="ORF">BGL_1c10630</name>
</gene>
<feature type="region of interest" description="Disordered" evidence="1">
    <location>
        <begin position="195"/>
        <end position="218"/>
    </location>
</feature>
<name>A0A0B6RJT8_BURPL</name>
<feature type="region of interest" description="Disordered" evidence="1">
    <location>
        <begin position="11"/>
        <end position="52"/>
    </location>
</feature>
<reference evidence="2 3" key="2">
    <citation type="journal article" date="2016" name="Appl. Microbiol. Biotechnol.">
        <title>Mutations improving production and secretion of extracellular lipase by Burkholderia glumae PG1.</title>
        <authorList>
            <person name="Knapp A."/>
            <person name="Voget S."/>
            <person name="Gao R."/>
            <person name="Zaburannyi N."/>
            <person name="Krysciak D."/>
            <person name="Breuer M."/>
            <person name="Hauer B."/>
            <person name="Streit W.R."/>
            <person name="Muller R."/>
            <person name="Daniel R."/>
            <person name="Jaeger K.E."/>
        </authorList>
    </citation>
    <scope>NUCLEOTIDE SEQUENCE [LARGE SCALE GENOMIC DNA]</scope>
    <source>
        <strain evidence="2 3">PG1</strain>
    </source>
</reference>
<dbReference type="KEGG" id="bgp:BGL_1c10630"/>
<accession>A0A0B6RJT8</accession>
<sequence length="218" mass="22067">MNLVRPCRGMVRGGQWPGSTRETSRGLRGESRPGTRGAGRMTARRPVSGHMNAAPGRAHRIIAIPASRARPSAHTAMTSPFRFAPRRAPSYRFAAVAAFAALALAGCDKPDSNASAPDHAASAVAQAAAQAASKLDQAASFVDSQIAAAKAGVASAASAVPPVSASDAQAHLKNAATAAFGLAASAAGSGLETAGRKLQQWSRENAASSSDADQSANR</sequence>
<keyword evidence="3" id="KW-1185">Reference proteome</keyword>
<feature type="compositionally biased region" description="Basic and acidic residues" evidence="1">
    <location>
        <begin position="22"/>
        <end position="33"/>
    </location>
</feature>
<evidence type="ECO:0000313" key="2">
    <source>
        <dbReference type="EMBL" id="AJK45587.1"/>
    </source>
</evidence>